<keyword evidence="3 8" id="KW-0812">Transmembrane</keyword>
<dbReference type="GO" id="GO:0033177">
    <property type="term" value="C:proton-transporting two-sector ATPase complex, proton-transporting domain"/>
    <property type="evidence" value="ECO:0007669"/>
    <property type="project" value="InterPro"/>
</dbReference>
<dbReference type="AlphaFoldDB" id="H5SNE9"/>
<dbReference type="Gene3D" id="1.20.120.610">
    <property type="entry name" value="lithium bound rotor ring of v- atpase"/>
    <property type="match status" value="1"/>
</dbReference>
<dbReference type="InterPro" id="IPR002379">
    <property type="entry name" value="ATPase_proteolipid_c-like_dom"/>
</dbReference>
<accession>H5SNE9</accession>
<feature type="transmembrane region" description="Helical" evidence="8">
    <location>
        <begin position="77"/>
        <end position="100"/>
    </location>
</feature>
<dbReference type="PROSITE" id="PS51257">
    <property type="entry name" value="PROKAR_LIPOPROTEIN"/>
    <property type="match status" value="1"/>
</dbReference>
<dbReference type="PRINTS" id="PR00124">
    <property type="entry name" value="ATPASEC"/>
</dbReference>
<comment type="subcellular location">
    <subcellularLocation>
        <location evidence="1">Membrane</location>
        <topology evidence="1">Multi-pass membrane protein</topology>
    </subcellularLocation>
</comment>
<evidence type="ECO:0000256" key="4">
    <source>
        <dbReference type="ARBA" id="ARBA00022989"/>
    </source>
</evidence>
<dbReference type="InterPro" id="IPR000454">
    <property type="entry name" value="ATP_synth_F0_csu"/>
</dbReference>
<dbReference type="SUPFAM" id="SSF81333">
    <property type="entry name" value="F1F0 ATP synthase subunit C"/>
    <property type="match status" value="1"/>
</dbReference>
<evidence type="ECO:0000256" key="2">
    <source>
        <dbReference type="ARBA" id="ARBA00006704"/>
    </source>
</evidence>
<evidence type="ECO:0000259" key="9">
    <source>
        <dbReference type="Pfam" id="PF00137"/>
    </source>
</evidence>
<keyword evidence="4 8" id="KW-1133">Transmembrane helix</keyword>
<dbReference type="CDD" id="cd18181">
    <property type="entry name" value="ATP-synt_Vo_Ao_c_TtATPase_like"/>
    <property type="match status" value="1"/>
</dbReference>
<dbReference type="Pfam" id="PF00137">
    <property type="entry name" value="ATP-synt_C"/>
    <property type="match status" value="1"/>
</dbReference>
<dbReference type="GO" id="GO:0015986">
    <property type="term" value="P:proton motive force-driven ATP synthesis"/>
    <property type="evidence" value="ECO:0007669"/>
    <property type="project" value="InterPro"/>
</dbReference>
<name>H5SNE9_9BACT</name>
<feature type="domain" description="V-ATPase proteolipid subunit C-like" evidence="9">
    <location>
        <begin position="42"/>
        <end position="101"/>
    </location>
</feature>
<organism evidence="10">
    <name type="scientific">uncultured Acetothermia bacterium</name>
    <dbReference type="NCBI Taxonomy" id="236499"/>
    <lineage>
        <taxon>Bacteria</taxon>
        <taxon>Candidatus Bipolaricaulota</taxon>
        <taxon>environmental samples</taxon>
    </lineage>
</organism>
<reference evidence="10" key="1">
    <citation type="journal article" date="2005" name="Environ. Microbiol.">
        <title>Genetic and functional properties of uncultivated thermophilic crenarchaeotes from a subsurface gold mine as revealed by analysis of genome fragments.</title>
        <authorList>
            <person name="Nunoura T."/>
            <person name="Hirayama H."/>
            <person name="Takami H."/>
            <person name="Oida H."/>
            <person name="Nishi S."/>
            <person name="Shimamura S."/>
            <person name="Suzuki Y."/>
            <person name="Inagaki F."/>
            <person name="Takai K."/>
            <person name="Nealson K.H."/>
            <person name="Horikoshi K."/>
        </authorList>
    </citation>
    <scope>NUCLEOTIDE SEQUENCE</scope>
</reference>
<sequence>MKKLALAVVVFNVVVVGACLVGLAQELPQYGESPLAAGLKAIAAAIAFAGGALGTAIAQSRIGPAAVAAVAEDQKNFLNALIFIAIPETLVVFGFVVIFLL</sequence>
<keyword evidence="5 8" id="KW-0472">Membrane</keyword>
<gene>
    <name evidence="10" type="ORF">HGMM_F52A12C05</name>
</gene>
<evidence type="ECO:0000313" key="10">
    <source>
        <dbReference type="EMBL" id="BAL57685.1"/>
    </source>
</evidence>
<evidence type="ECO:0000256" key="5">
    <source>
        <dbReference type="ARBA" id="ARBA00023136"/>
    </source>
</evidence>
<dbReference type="EMBL" id="AP011782">
    <property type="protein sequence ID" value="BAL57685.1"/>
    <property type="molecule type" value="Genomic_DNA"/>
</dbReference>
<feature type="transmembrane region" description="Helical" evidence="8">
    <location>
        <begin position="34"/>
        <end position="57"/>
    </location>
</feature>
<reference evidence="10" key="2">
    <citation type="journal article" date="2012" name="PLoS ONE">
        <title>A Deeply Branching Thermophilic Bacterium with an Ancient Acetyl-CoA Pathway Dominates a Subsurface Ecosystem.</title>
        <authorList>
            <person name="Takami H."/>
            <person name="Noguchi H."/>
            <person name="Takaki Y."/>
            <person name="Uchiyama I."/>
            <person name="Toyoda A."/>
            <person name="Nishi S."/>
            <person name="Chee G.-J."/>
            <person name="Arai W."/>
            <person name="Nunoura T."/>
            <person name="Itoh T."/>
            <person name="Hattori M."/>
            <person name="Takai K."/>
        </authorList>
    </citation>
    <scope>NUCLEOTIDE SEQUENCE</scope>
</reference>
<dbReference type="InterPro" id="IPR035921">
    <property type="entry name" value="F/V-ATP_Csub_sf"/>
</dbReference>
<dbReference type="GO" id="GO:0045259">
    <property type="term" value="C:proton-transporting ATP synthase complex"/>
    <property type="evidence" value="ECO:0007669"/>
    <property type="project" value="InterPro"/>
</dbReference>
<evidence type="ECO:0000256" key="6">
    <source>
        <dbReference type="ARBA" id="ARBA00032200"/>
    </source>
</evidence>
<comment type="similarity">
    <text evidence="2">Belongs to the ATPase C chain family.</text>
</comment>
<evidence type="ECO:0000256" key="3">
    <source>
        <dbReference type="ARBA" id="ARBA00022692"/>
    </source>
</evidence>
<evidence type="ECO:0000256" key="1">
    <source>
        <dbReference type="ARBA" id="ARBA00004141"/>
    </source>
</evidence>
<evidence type="ECO:0000256" key="7">
    <source>
        <dbReference type="ARBA" id="ARBA00032887"/>
    </source>
</evidence>
<proteinExistence type="inferred from homology"/>
<dbReference type="GO" id="GO:0015078">
    <property type="term" value="F:proton transmembrane transporter activity"/>
    <property type="evidence" value="ECO:0007669"/>
    <property type="project" value="InterPro"/>
</dbReference>
<evidence type="ECO:0000256" key="8">
    <source>
        <dbReference type="SAM" id="Phobius"/>
    </source>
</evidence>
<protein>
    <recommendedName>
        <fullName evidence="6">ATP synthase F(0) sector subunit c</fullName>
    </recommendedName>
    <alternativeName>
        <fullName evidence="7">F-type ATPase subunit c</fullName>
    </alternativeName>
</protein>